<comment type="caution">
    <text evidence="1">The sequence shown here is derived from an EMBL/GenBank/DDBJ whole genome shotgun (WGS) entry which is preliminary data.</text>
</comment>
<dbReference type="EMBL" id="LTAY01000070">
    <property type="protein sequence ID" value="OPX46785.1"/>
    <property type="molecule type" value="Genomic_DNA"/>
</dbReference>
<evidence type="ECO:0000313" key="2">
    <source>
        <dbReference type="Proteomes" id="UP000191448"/>
    </source>
</evidence>
<evidence type="ECO:0008006" key="3">
    <source>
        <dbReference type="Google" id="ProtNLM"/>
    </source>
</evidence>
<organism evidence="1 2">
    <name type="scientific">Clostridium thermobutyricum DSM 4928</name>
    <dbReference type="NCBI Taxonomy" id="1121339"/>
    <lineage>
        <taxon>Bacteria</taxon>
        <taxon>Bacillati</taxon>
        <taxon>Bacillota</taxon>
        <taxon>Clostridia</taxon>
        <taxon>Eubacteriales</taxon>
        <taxon>Clostridiaceae</taxon>
        <taxon>Clostridium</taxon>
    </lineage>
</organism>
<dbReference type="AlphaFoldDB" id="A0A1V4STM0"/>
<sequence>MEEKYLELFLKNNYLLDKAFGDKANSVTVKFTALAYTLYREIVNLDNIEEIHSLIAIKTDEQSPFREENYYILTMLLTLTENSEDFLDCVLDAYSNLEVFFNANNFLSLTSEILCSYNSKLNIDTSIEDLRHTYSLFKERHWFLTGTEDISICALINSNFNNTLLKINEAESCYKYLKDIKFFPNNNVQLLSQILSFSEKPLKEKCMSAVRLQGFLEKEGIIIRDISLPLLGFVILTLDDHETFINTFKKIDLKLKLNDKFSAFKIKEELRFIISGCLTILTLTHSTYDKNTMQLIFWFILNISTKATTAFLETAINRIFID</sequence>
<dbReference type="Pfam" id="PF13170">
    <property type="entry name" value="DUF4003"/>
    <property type="match status" value="1"/>
</dbReference>
<dbReference type="InterPro" id="IPR025062">
    <property type="entry name" value="DUF4003"/>
</dbReference>
<proteinExistence type="predicted"/>
<gene>
    <name evidence="1" type="ORF">CLTHE_26060</name>
</gene>
<dbReference type="RefSeq" id="WP_080023815.1">
    <property type="nucleotide sequence ID" value="NZ_LTAY01000070.1"/>
</dbReference>
<protein>
    <recommendedName>
        <fullName evidence="3">DUF4003 domain-containing protein</fullName>
    </recommendedName>
</protein>
<dbReference type="OrthoDB" id="1778393at2"/>
<reference evidence="1 2" key="1">
    <citation type="submission" date="2016-02" db="EMBL/GenBank/DDBJ databases">
        <title>Genome sequence of Clostridium thermobutyricum DSM 4928.</title>
        <authorList>
            <person name="Poehlein A."/>
            <person name="Daniel R."/>
        </authorList>
    </citation>
    <scope>NUCLEOTIDE SEQUENCE [LARGE SCALE GENOMIC DNA]</scope>
    <source>
        <strain evidence="1 2">DSM 4928</strain>
    </source>
</reference>
<name>A0A1V4STM0_9CLOT</name>
<dbReference type="Proteomes" id="UP000191448">
    <property type="component" value="Unassembled WGS sequence"/>
</dbReference>
<evidence type="ECO:0000313" key="1">
    <source>
        <dbReference type="EMBL" id="OPX46785.1"/>
    </source>
</evidence>
<accession>A0A1V4STM0</accession>